<evidence type="ECO:0008006" key="5">
    <source>
        <dbReference type="Google" id="ProtNLM"/>
    </source>
</evidence>
<evidence type="ECO:0000256" key="1">
    <source>
        <dbReference type="SAM" id="MobiDB-lite"/>
    </source>
</evidence>
<keyword evidence="2" id="KW-0812">Transmembrane</keyword>
<dbReference type="RefSeq" id="WP_156505947.1">
    <property type="nucleotide sequence ID" value="NZ_CP147407.1"/>
</dbReference>
<evidence type="ECO:0000256" key="2">
    <source>
        <dbReference type="SAM" id="Phobius"/>
    </source>
</evidence>
<evidence type="ECO:0000313" key="4">
    <source>
        <dbReference type="Proteomes" id="UP001377337"/>
    </source>
</evidence>
<feature type="transmembrane region" description="Helical" evidence="2">
    <location>
        <begin position="6"/>
        <end position="27"/>
    </location>
</feature>
<keyword evidence="4" id="KW-1185">Reference proteome</keyword>
<evidence type="ECO:0000313" key="3">
    <source>
        <dbReference type="EMBL" id="WXB97536.1"/>
    </source>
</evidence>
<feature type="region of interest" description="Disordered" evidence="1">
    <location>
        <begin position="34"/>
        <end position="55"/>
    </location>
</feature>
<organism evidence="3 4">
    <name type="scientific">Metabacillus sediminis</name>
    <dbReference type="NCBI Taxonomy" id="3117746"/>
    <lineage>
        <taxon>Bacteria</taxon>
        <taxon>Bacillati</taxon>
        <taxon>Bacillota</taxon>
        <taxon>Bacilli</taxon>
        <taxon>Bacillales</taxon>
        <taxon>Bacillaceae</taxon>
        <taxon>Metabacillus</taxon>
    </lineage>
</organism>
<keyword evidence="2" id="KW-0472">Membrane</keyword>
<gene>
    <name evidence="3" type="ORF">WCV65_03250</name>
</gene>
<name>A0ABZ2NIP4_9BACI</name>
<dbReference type="Proteomes" id="UP001377337">
    <property type="component" value="Chromosome"/>
</dbReference>
<sequence length="55" mass="6416">MITSWWLLTAALFLFLIAAIFFIFFALKTGIRPEDSEHIDPLDDETDDKEKDVQK</sequence>
<keyword evidence="2" id="KW-1133">Transmembrane helix</keyword>
<dbReference type="EMBL" id="CP147407">
    <property type="protein sequence ID" value="WXB97536.1"/>
    <property type="molecule type" value="Genomic_DNA"/>
</dbReference>
<accession>A0ABZ2NIP4</accession>
<protein>
    <recommendedName>
        <fullName evidence="5">YtzI protein</fullName>
    </recommendedName>
</protein>
<reference evidence="3 4" key="1">
    <citation type="submission" date="2024-02" db="EMBL/GenBank/DDBJ databases">
        <title>Seven novel Bacillus-like species.</title>
        <authorList>
            <person name="Liu G."/>
        </authorList>
    </citation>
    <scope>NUCLEOTIDE SEQUENCE [LARGE SCALE GENOMIC DNA]</scope>
    <source>
        <strain evidence="3 4">FJAT-52054</strain>
    </source>
</reference>
<proteinExistence type="predicted"/>